<evidence type="ECO:0000313" key="1">
    <source>
        <dbReference type="EMBL" id="MDN6900588.1"/>
    </source>
</evidence>
<proteinExistence type="predicted"/>
<dbReference type="EMBL" id="SDWY01000003">
    <property type="protein sequence ID" value="MDN6900588.1"/>
    <property type="molecule type" value="Genomic_DNA"/>
</dbReference>
<gene>
    <name evidence="1" type="ORF">EVC35_06170</name>
</gene>
<evidence type="ECO:0000313" key="2">
    <source>
        <dbReference type="Proteomes" id="UP001167919"/>
    </source>
</evidence>
<dbReference type="AlphaFoldDB" id="A0AAJ1R9J6"/>
<dbReference type="RefSeq" id="WP_301711258.1">
    <property type="nucleotide sequence ID" value="NZ_SDWY01000003.1"/>
</dbReference>
<dbReference type="Proteomes" id="UP001167919">
    <property type="component" value="Unassembled WGS sequence"/>
</dbReference>
<comment type="caution">
    <text evidence="1">The sequence shown here is derived from an EMBL/GenBank/DDBJ whole genome shotgun (WGS) entry which is preliminary data.</text>
</comment>
<name>A0AAJ1R9J6_9LACO</name>
<organism evidence="1 2">
    <name type="scientific">Oenococcus sicerae</name>
    <dbReference type="NCBI Taxonomy" id="2203724"/>
    <lineage>
        <taxon>Bacteria</taxon>
        <taxon>Bacillati</taxon>
        <taxon>Bacillota</taxon>
        <taxon>Bacilli</taxon>
        <taxon>Lactobacillales</taxon>
        <taxon>Lactobacillaceae</taxon>
        <taxon>Oenococcus</taxon>
    </lineage>
</organism>
<reference evidence="1" key="1">
    <citation type="submission" date="2019-01" db="EMBL/GenBank/DDBJ databases">
        <title>Oenococcus sicerae UCMA17102.</title>
        <authorList>
            <person name="Cousin F.J."/>
            <person name="Le Guellec R."/>
            <person name="Cretenet M."/>
        </authorList>
    </citation>
    <scope>NUCLEOTIDE SEQUENCE</scope>
    <source>
        <strain evidence="1">UCMA17102</strain>
    </source>
</reference>
<accession>A0AAJ1R9J6</accession>
<sequence length="77" mass="8588">MKTVSLKSSQEQLLINDAITQLAAHKNEQAVLAELKRRLSELAVQQNISAKGLKLLSAIQQPDFSVDYALSSMTWFQ</sequence>
<protein>
    <submittedName>
        <fullName evidence="1">Uncharacterized protein</fullName>
    </submittedName>
</protein>